<accession>A0A482T786</accession>
<dbReference type="EMBL" id="RZIG01000002">
    <property type="protein sequence ID" value="RYJ11671.1"/>
    <property type="molecule type" value="Genomic_DNA"/>
</dbReference>
<comment type="caution">
    <text evidence="2">The sequence shown here is derived from an EMBL/GenBank/DDBJ whole genome shotgun (WGS) entry which is preliminary data.</text>
</comment>
<proteinExistence type="predicted"/>
<feature type="region of interest" description="Disordered" evidence="1">
    <location>
        <begin position="694"/>
        <end position="729"/>
    </location>
</feature>
<feature type="compositionally biased region" description="Basic and acidic residues" evidence="1">
    <location>
        <begin position="660"/>
        <end position="676"/>
    </location>
</feature>
<reference evidence="2 3" key="1">
    <citation type="submission" date="2018-12" db="EMBL/GenBank/DDBJ databases">
        <title>Draft genome sequence of Haloarcula hispinica strain 18.1, an halophilic archaeon isolated from Chott El Jerid of Southern Tunisia.</title>
        <authorList>
            <person name="Najjari A."/>
            <person name="Ben Dhia O."/>
            <person name="Ferjani R."/>
            <person name="Mahjoubi M."/>
            <person name="Sghaier H."/>
            <person name="Elshahed M."/>
            <person name="Ouzari H.I."/>
            <person name="Cherid A."/>
            <person name="Youssef N."/>
        </authorList>
    </citation>
    <scope>NUCLEOTIDE SEQUENCE [LARGE SCALE GENOMIC DNA]</scope>
    <source>
        <strain evidence="2 3">18.1</strain>
    </source>
</reference>
<organism evidence="2 3">
    <name type="scientific">Haloarcula hispanica</name>
    <dbReference type="NCBI Taxonomy" id="51589"/>
    <lineage>
        <taxon>Archaea</taxon>
        <taxon>Methanobacteriati</taxon>
        <taxon>Methanobacteriota</taxon>
        <taxon>Stenosarchaea group</taxon>
        <taxon>Halobacteria</taxon>
        <taxon>Halobacteriales</taxon>
        <taxon>Haloarculaceae</taxon>
        <taxon>Haloarcula</taxon>
    </lineage>
</organism>
<sequence length="729" mass="79112">MNSVWIIGLGDSGRLRCRTTHRRDEVSMTDRDAVSRRAVLQTVAGAGLASVAGCSAFEGGSDDAASTVEGERAEELARRFAPTLYFDQAEPWFPTDPRPYTSEQDGETVVDGFDAFDGYHERMTDGEPPDPTAFYNVVEYENSSLAVVQFWFYSAFDQFTTNFHWHDWEVLHVFVDTGTGDPQLYVASSHSRKVPNNEFLDPDPEMVPRILSELGSHSSALSVNDARDRFTRLPEGDRFADITNSAVETIEDLAEIPVAYGLPRDEGSRLPYLVPEYEGAPLYEHERLPSVSREDLISESLTIRSFDSLTQPPTDLPTRETGLVFQHTDRGEADPDIEYDLVPSSELEHIADFTGPQLSFEFAVPQFAEDVVSGHITTTGAPWNQPRYENPAADISEPNHRAALAERYDAIGAPAEIRTVVASLSEAVSNDDAPEDEGLTTEDTAVESVALLESDPEAVPTFSGLAVVQDVPEGDHRFTVNGAGVAPHSETVSVHDSESADGPTRAGVDGELPLVARENATRLEVDPSGADSDLTDLAVEDDFAGRLYDAPLSEPDAVYVHGGGAYTTEVRDSDDEIGAFRVNPDPEAETAATIDEPRTGKASLASFLVDIAEETRDSVADQVDDDDDDDDGTENGNSGSGGSENAIQGLERALAAVVEAAKRATERAEAGDRGNADKQLQTVADRLQRVATRIEDASDDLSDPLSNAARKRLDQAERRTEQAQAADKL</sequence>
<feature type="compositionally biased region" description="Acidic residues" evidence="1">
    <location>
        <begin position="622"/>
        <end position="633"/>
    </location>
</feature>
<feature type="region of interest" description="Disordered" evidence="1">
    <location>
        <begin position="578"/>
        <end position="599"/>
    </location>
</feature>
<name>A0A482T786_HALHI</name>
<dbReference type="Proteomes" id="UP000293535">
    <property type="component" value="Unassembled WGS sequence"/>
</dbReference>
<feature type="region of interest" description="Disordered" evidence="1">
    <location>
        <begin position="490"/>
        <end position="509"/>
    </location>
</feature>
<feature type="compositionally biased region" description="Low complexity" evidence="1">
    <location>
        <begin position="650"/>
        <end position="659"/>
    </location>
</feature>
<evidence type="ECO:0000313" key="3">
    <source>
        <dbReference type="Proteomes" id="UP000293535"/>
    </source>
</evidence>
<protein>
    <submittedName>
        <fullName evidence="2">Uncharacterized protein</fullName>
    </submittedName>
</protein>
<evidence type="ECO:0000256" key="1">
    <source>
        <dbReference type="SAM" id="MobiDB-lite"/>
    </source>
</evidence>
<feature type="compositionally biased region" description="Basic and acidic residues" evidence="1">
    <location>
        <begin position="711"/>
        <end position="729"/>
    </location>
</feature>
<evidence type="ECO:0000313" key="2">
    <source>
        <dbReference type="EMBL" id="RYJ11671.1"/>
    </source>
</evidence>
<dbReference type="AlphaFoldDB" id="A0A482T786"/>
<gene>
    <name evidence="2" type="ORF">ELS20_15495</name>
</gene>
<feature type="region of interest" description="Disordered" evidence="1">
    <location>
        <begin position="615"/>
        <end position="681"/>
    </location>
</feature>